<dbReference type="InterPro" id="IPR008621">
    <property type="entry name" value="Cbb3-typ_cyt_oxidase_comp"/>
</dbReference>
<reference evidence="3" key="1">
    <citation type="submission" date="2018-03" db="EMBL/GenBank/DDBJ databases">
        <title>Cross-interface Injection: A General Nanoliter Liquid Handling Method Applied to Single Cells Genome Amplification Automated Nanoliter Liquid Handling Applied to Single Cell Multiple Displacement Amplification.</title>
        <authorList>
            <person name="Yun J."/>
            <person name="Xu P."/>
            <person name="Xu J."/>
            <person name="Dai X."/>
            <person name="Wang Y."/>
            <person name="Zheng X."/>
            <person name="Cao C."/>
            <person name="Yi Q."/>
            <person name="Zhu Y."/>
            <person name="Wang L."/>
            <person name="Dong Z."/>
            <person name="Huang Y."/>
            <person name="Huang L."/>
            <person name="Du W."/>
        </authorList>
    </citation>
    <scope>NUCLEOTIDE SEQUENCE [LARGE SCALE GENOMIC DNA]</scope>
    <source>
        <strain evidence="3">Z-D3-2</strain>
    </source>
</reference>
<feature type="transmembrane region" description="Helical" evidence="2">
    <location>
        <begin position="20"/>
        <end position="41"/>
    </location>
</feature>
<protein>
    <submittedName>
        <fullName evidence="3">CcoQ/FixQ family Cbb3-type cytochrome c oxidase assembly chaperone</fullName>
    </submittedName>
</protein>
<feature type="region of interest" description="Disordered" evidence="1">
    <location>
        <begin position="48"/>
        <end position="69"/>
    </location>
</feature>
<evidence type="ECO:0000256" key="1">
    <source>
        <dbReference type="SAM" id="MobiDB-lite"/>
    </source>
</evidence>
<dbReference type="EMBL" id="PYVN01000001">
    <property type="protein sequence ID" value="PTB86969.1"/>
    <property type="molecule type" value="Genomic_DNA"/>
</dbReference>
<dbReference type="Pfam" id="PF05545">
    <property type="entry name" value="FixQ"/>
    <property type="match status" value="1"/>
</dbReference>
<name>A0A2T4CZJ5_9GAMM</name>
<accession>A0A2T4CZJ5</accession>
<dbReference type="AlphaFoldDB" id="A0A2T4CZJ5"/>
<evidence type="ECO:0000256" key="2">
    <source>
        <dbReference type="SAM" id="Phobius"/>
    </source>
</evidence>
<keyword evidence="2" id="KW-0812">Transmembrane</keyword>
<proteinExistence type="predicted"/>
<keyword evidence="2" id="KW-0472">Membrane</keyword>
<sequence length="69" mass="8135">MSDFLSYFKTNWSAMTVSDWVGTILTVVIFLLMFGMYFWALRPKNKEKLESHRDLPLRDDDINSEKNDG</sequence>
<gene>
    <name evidence="3" type="ORF">C9940_00150</name>
</gene>
<evidence type="ECO:0000313" key="3">
    <source>
        <dbReference type="EMBL" id="PTB86969.1"/>
    </source>
</evidence>
<organism evidence="3">
    <name type="scientific">Pseudidiomarina aestuarii</name>
    <dbReference type="NCBI Taxonomy" id="624146"/>
    <lineage>
        <taxon>Bacteria</taxon>
        <taxon>Pseudomonadati</taxon>
        <taxon>Pseudomonadota</taxon>
        <taxon>Gammaproteobacteria</taxon>
        <taxon>Alteromonadales</taxon>
        <taxon>Idiomarinaceae</taxon>
        <taxon>Pseudidiomarina</taxon>
    </lineage>
</organism>
<comment type="caution">
    <text evidence="3">The sequence shown here is derived from an EMBL/GenBank/DDBJ whole genome shotgun (WGS) entry which is preliminary data.</text>
</comment>
<keyword evidence="2" id="KW-1133">Transmembrane helix</keyword>